<protein>
    <submittedName>
        <fullName evidence="1">Uncharacterized protein</fullName>
    </submittedName>
</protein>
<evidence type="ECO:0000313" key="2">
    <source>
        <dbReference type="Proteomes" id="UP000324800"/>
    </source>
</evidence>
<feature type="non-terminal residue" evidence="1">
    <location>
        <position position="1"/>
    </location>
</feature>
<proteinExistence type="predicted"/>
<dbReference type="AlphaFoldDB" id="A0A5J4TFB0"/>
<gene>
    <name evidence="1" type="ORF">EZS28_047329</name>
</gene>
<evidence type="ECO:0000313" key="1">
    <source>
        <dbReference type="EMBL" id="KAA6357144.1"/>
    </source>
</evidence>
<name>A0A5J4TFB0_9EUKA</name>
<accession>A0A5J4TFB0</accession>
<reference evidence="1 2" key="1">
    <citation type="submission" date="2019-03" db="EMBL/GenBank/DDBJ databases">
        <title>Single cell metagenomics reveals metabolic interactions within the superorganism composed of flagellate Streblomastix strix and complex community of Bacteroidetes bacteria on its surface.</title>
        <authorList>
            <person name="Treitli S.C."/>
            <person name="Kolisko M."/>
            <person name="Husnik F."/>
            <person name="Keeling P."/>
            <person name="Hampl V."/>
        </authorList>
    </citation>
    <scope>NUCLEOTIDE SEQUENCE [LARGE SCALE GENOMIC DNA]</scope>
    <source>
        <strain evidence="1">ST1C</strain>
    </source>
</reference>
<sequence length="117" mass="14064">ADSSVVFQADKDPRNQGFYDQTVYYNKNGGIQHRDGCIYGNCRPEDRQRVAFEVNMTTYPRTLDFFFYDQIQRNFVSFLPPEIRFWVCIHQKDSQQDMEHIRPRYLQTVINQRSDIK</sequence>
<comment type="caution">
    <text evidence="1">The sequence shown here is derived from an EMBL/GenBank/DDBJ whole genome shotgun (WGS) entry which is preliminary data.</text>
</comment>
<dbReference type="EMBL" id="SNRW01031848">
    <property type="protein sequence ID" value="KAA6357144.1"/>
    <property type="molecule type" value="Genomic_DNA"/>
</dbReference>
<organism evidence="1 2">
    <name type="scientific">Streblomastix strix</name>
    <dbReference type="NCBI Taxonomy" id="222440"/>
    <lineage>
        <taxon>Eukaryota</taxon>
        <taxon>Metamonada</taxon>
        <taxon>Preaxostyla</taxon>
        <taxon>Oxymonadida</taxon>
        <taxon>Streblomastigidae</taxon>
        <taxon>Streblomastix</taxon>
    </lineage>
</organism>
<dbReference type="Proteomes" id="UP000324800">
    <property type="component" value="Unassembled WGS sequence"/>
</dbReference>